<dbReference type="Pfam" id="PF13181">
    <property type="entry name" value="TPR_8"/>
    <property type="match status" value="1"/>
</dbReference>
<dbReference type="EMBL" id="QVID01000001">
    <property type="protein sequence ID" value="RFN60138.1"/>
    <property type="molecule type" value="Genomic_DNA"/>
</dbReference>
<name>A0A3E1QDB2_9FLAO</name>
<feature type="repeat" description="TPR" evidence="1">
    <location>
        <begin position="216"/>
        <end position="249"/>
    </location>
</feature>
<dbReference type="Proteomes" id="UP000261082">
    <property type="component" value="Unassembled WGS sequence"/>
</dbReference>
<dbReference type="Gene3D" id="1.25.40.10">
    <property type="entry name" value="Tetratricopeptide repeat domain"/>
    <property type="match status" value="2"/>
</dbReference>
<dbReference type="AlphaFoldDB" id="A0A3E1QDB2"/>
<evidence type="ECO:0000256" key="1">
    <source>
        <dbReference type="PROSITE-ProRule" id="PRU00339"/>
    </source>
</evidence>
<dbReference type="PROSITE" id="PS51257">
    <property type="entry name" value="PROKAR_LIPOPROTEIN"/>
    <property type="match status" value="1"/>
</dbReference>
<evidence type="ECO:0000313" key="3">
    <source>
        <dbReference type="Proteomes" id="UP000261082"/>
    </source>
</evidence>
<dbReference type="OrthoDB" id="1399920at2"/>
<dbReference type="SMART" id="SM00028">
    <property type="entry name" value="TPR"/>
    <property type="match status" value="2"/>
</dbReference>
<dbReference type="PROSITE" id="PS50005">
    <property type="entry name" value="TPR"/>
    <property type="match status" value="1"/>
</dbReference>
<dbReference type="InterPro" id="IPR019734">
    <property type="entry name" value="TPR_rpt"/>
</dbReference>
<dbReference type="RefSeq" id="WP_117159197.1">
    <property type="nucleotide sequence ID" value="NZ_QVID01000001.1"/>
</dbReference>
<keyword evidence="3" id="KW-1185">Reference proteome</keyword>
<evidence type="ECO:0000313" key="2">
    <source>
        <dbReference type="EMBL" id="RFN60138.1"/>
    </source>
</evidence>
<keyword evidence="1" id="KW-0802">TPR repeat</keyword>
<accession>A0A3E1QDB2</accession>
<protein>
    <recommendedName>
        <fullName evidence="4">Cell surface protein</fullName>
    </recommendedName>
</protein>
<reference evidence="2 3" key="1">
    <citation type="journal article" date="2007" name="Int. J. Syst. Evol. Microbiol.">
        <title>Marixanthomonas ophiurae gen. nov., sp. nov., a marine bacterium of the family Flavobacteriaceae isolated from a deep-sea brittle star.</title>
        <authorList>
            <person name="Romanenko L.A."/>
            <person name="Uchino M."/>
            <person name="Frolova G.M."/>
            <person name="Mikhailov V.V."/>
        </authorList>
    </citation>
    <scope>NUCLEOTIDE SEQUENCE [LARGE SCALE GENOMIC DNA]</scope>
    <source>
        <strain evidence="2 3">KMM 3046</strain>
    </source>
</reference>
<gene>
    <name evidence="2" type="ORF">DZ858_08875</name>
</gene>
<sequence>MKKILILFALCAFFSCDEKKESKNDTAKITHKEDYNKYLSTNDNSAYKAALSEKDFWNKRLAADSSGVGDLGPLAGGYSALFAATGNVENLQKAEKLQKKAIEISATNKDGYTRALAKTYISQHRFKEAKQILEESYKGVSNKHETEFMLFDVYMELAEYNKAYEMLNKVKNNGDYNYLIRVSKWSDYKGDLDAAIKYMEKAKAIAESGGNKSLKVWSYSNIADFYGHAGRIDDAYAYYLKTLELEPDNAYVKKGLAWIAYSYEKDTKEANRILDSVMVNHKSPNYYLLKAEMAEFNNNQEQVEANQEKFTDMVSDSLYGGMYNTYLIELYADTNPEKALTLAKKEINNRATPETYTLLALAQLKNENKEDALQTIETYVEGKTFEPNAQYVSAMVYKANGMQDKVKPLKEELSGASYELGPVLSKKIAQL</sequence>
<proteinExistence type="predicted"/>
<dbReference type="SUPFAM" id="SSF48452">
    <property type="entry name" value="TPR-like"/>
    <property type="match status" value="2"/>
</dbReference>
<comment type="caution">
    <text evidence="2">The sequence shown here is derived from an EMBL/GenBank/DDBJ whole genome shotgun (WGS) entry which is preliminary data.</text>
</comment>
<dbReference type="InterPro" id="IPR011990">
    <property type="entry name" value="TPR-like_helical_dom_sf"/>
</dbReference>
<organism evidence="2 3">
    <name type="scientific">Marixanthomonas ophiurae</name>
    <dbReference type="NCBI Taxonomy" id="387659"/>
    <lineage>
        <taxon>Bacteria</taxon>
        <taxon>Pseudomonadati</taxon>
        <taxon>Bacteroidota</taxon>
        <taxon>Flavobacteriia</taxon>
        <taxon>Flavobacteriales</taxon>
        <taxon>Flavobacteriaceae</taxon>
        <taxon>Marixanthomonas</taxon>
    </lineage>
</organism>
<evidence type="ECO:0008006" key="4">
    <source>
        <dbReference type="Google" id="ProtNLM"/>
    </source>
</evidence>